<dbReference type="PANTHER" id="PTHR12271">
    <property type="entry name" value="POLY A POLYMERASE CID PAP -RELATED"/>
    <property type="match status" value="1"/>
</dbReference>
<sequence length="1117" mass="123933">MKSRTYGNAASSHITGDVSPIASNMSSEMAWAIPTDLPRQIPPRPTFTSQYASSLPSTPYQHPRDLPFVSRSPSPNRRSSSPRSTHSESTHLLPSLRRPHGGCKYETGMAHFRRRIPYSLGSELLPKVSGPLKEQLDPTDEKKLSGDMRELYDRLLPSEESEQRRLKFVNKLEELLNKQWPGKDIRVRVFGSSGNKLCSSDSDVDICITTTYKRLEKVCILADFLARNGMERVVCVSHARVPIVKIWDPELRLACDMNVNNTLALENTRMIRTYVEIDERVRQLAMIVKYWTKRRILNDAALGGTLSSYTWICLTINFLQTRKPPILPSLQKRHPKKPKIADGAGSSFDDDMEQLAGFGQANKSSLGELLFQFFRYYGYEIDYETNVMSVREGTLISKEDKGWHLLQNNRLCVEEPFNTSRNLGNTADDTSFRGLHMELRRAFTAVSEGKLDECCEQYEYPPEEGRNWERPPPQPRPILAPTPAISSRGRGGGRGGRHNNNHYNRGQNNAGRRSSSSANRSNNARHTNPSFAADIALQAQQAQYLLHDHLFQQIQLLQAQEQELRMQLQNQALLSGRSPPTLIRQPYLQFPFQQQDTSRSGENSRTRAGTVNHPPLTAPVRQHTFYNPSFVPLSIPTLQGSTTNPPSPPIPPCATDTRRNRRSSVANGSPRGPLRAQSQPARPLQSPAVQNFGTIYPPVLGEAPHTPTSRRPPTSPKLSGAEAEVPATNGIPIFARSYDESHASEYVGYYLGDSPQSQTALHLSISSPQSVATGLAIQNSGLFSNLRNQAEYNRSVMASAEKTSPSTEHAHVPDHLRYSKNTQAYGGPESQKDRGPLIVDGSIPLNDRHYSSPTENTSLSPSASEDRPFDTPGGSSDTLSQGLPDPILFEEEYEKPSGKDTKSHPVTNGWNSASTNDVSLNGHLTLAERLQRFQISDTGRSADSHGKLKMNQLKGTKQYAYSTENGLVEKDHRPNDTYIQSSNSLSVLSPVKEARTTSPTTKRRANGIDSEKFNGSGHRNRQKGRHDSVNTHHHQLDNNKEKQTETPHRKPNGILSANGTSGNEHHQHPGSGPAGWQTSTKKKNKRGNKAAAAEPAPTNLVNGVEPLPADESLRKGG</sequence>
<feature type="region of interest" description="Disordered" evidence="8">
    <location>
        <begin position="820"/>
        <end position="914"/>
    </location>
</feature>
<feature type="region of interest" description="Disordered" evidence="8">
    <location>
        <begin position="1"/>
        <end position="21"/>
    </location>
</feature>
<accession>A0A1J9PQM8</accession>
<evidence type="ECO:0000256" key="2">
    <source>
        <dbReference type="ARBA" id="ARBA00001946"/>
    </source>
</evidence>
<dbReference type="InterPro" id="IPR002058">
    <property type="entry name" value="PAP_assoc"/>
</dbReference>
<protein>
    <recommendedName>
        <fullName evidence="4">polynucleotide adenylyltransferase</fullName>
        <ecNumber evidence="4">2.7.7.19</ecNumber>
    </recommendedName>
</protein>
<dbReference type="CDD" id="cd05402">
    <property type="entry name" value="NT_PAP_TUTase"/>
    <property type="match status" value="1"/>
</dbReference>
<dbReference type="GO" id="GO:0046872">
    <property type="term" value="F:metal ion binding"/>
    <property type="evidence" value="ECO:0007669"/>
    <property type="project" value="UniProtKB-KW"/>
</dbReference>
<evidence type="ECO:0000259" key="10">
    <source>
        <dbReference type="Pfam" id="PF22600"/>
    </source>
</evidence>
<feature type="compositionally biased region" description="Polar residues" evidence="8">
    <location>
        <begin position="904"/>
        <end position="914"/>
    </location>
</feature>
<organism evidence="11 12">
    <name type="scientific">Emergomyces pasteurianus Ep9510</name>
    <dbReference type="NCBI Taxonomy" id="1447872"/>
    <lineage>
        <taxon>Eukaryota</taxon>
        <taxon>Fungi</taxon>
        <taxon>Dikarya</taxon>
        <taxon>Ascomycota</taxon>
        <taxon>Pezizomycotina</taxon>
        <taxon>Eurotiomycetes</taxon>
        <taxon>Eurotiomycetidae</taxon>
        <taxon>Onygenales</taxon>
        <taxon>Ajellomycetaceae</taxon>
        <taxon>Emergomyces</taxon>
    </lineage>
</organism>
<feature type="compositionally biased region" description="Polar residues" evidence="8">
    <location>
        <begin position="851"/>
        <end position="863"/>
    </location>
</feature>
<reference evidence="11 12" key="1">
    <citation type="submission" date="2015-07" db="EMBL/GenBank/DDBJ databases">
        <title>Emmonsia species relationships and genome sequence.</title>
        <authorList>
            <consortium name="The Broad Institute Genomics Platform"/>
            <person name="Cuomo C.A."/>
            <person name="Munoz J.F."/>
            <person name="Imamovic A."/>
            <person name="Priest M.E."/>
            <person name="Young S."/>
            <person name="Clay O.K."/>
            <person name="McEwen J.G."/>
        </authorList>
    </citation>
    <scope>NUCLEOTIDE SEQUENCE [LARGE SCALE GENOMIC DNA]</scope>
    <source>
        <strain evidence="11 12">UAMH 9510</strain>
    </source>
</reference>
<dbReference type="InterPro" id="IPR043519">
    <property type="entry name" value="NT_sf"/>
</dbReference>
<feature type="compositionally biased region" description="Pro residues" evidence="8">
    <location>
        <begin position="470"/>
        <end position="480"/>
    </location>
</feature>
<dbReference type="Pfam" id="PF03828">
    <property type="entry name" value="PAP_assoc"/>
    <property type="match status" value="1"/>
</dbReference>
<dbReference type="InterPro" id="IPR054708">
    <property type="entry name" value="MTPAP-like_central"/>
</dbReference>
<feature type="compositionally biased region" description="Low complexity" evidence="8">
    <location>
        <begin position="67"/>
        <end position="84"/>
    </location>
</feature>
<proteinExistence type="inferred from homology"/>
<keyword evidence="6" id="KW-0479">Metal-binding</keyword>
<dbReference type="SUPFAM" id="SSF81301">
    <property type="entry name" value="Nucleotidyltransferase"/>
    <property type="match status" value="1"/>
</dbReference>
<feature type="region of interest" description="Disordered" evidence="8">
    <location>
        <begin position="593"/>
        <end position="618"/>
    </location>
</feature>
<dbReference type="Gene3D" id="3.30.460.10">
    <property type="entry name" value="Beta Polymerase, domain 2"/>
    <property type="match status" value="1"/>
</dbReference>
<dbReference type="EC" id="2.7.7.19" evidence="4"/>
<dbReference type="PANTHER" id="PTHR12271:SF113">
    <property type="entry name" value="POLY(A) RNA POLYMERASE CID11"/>
    <property type="match status" value="1"/>
</dbReference>
<evidence type="ECO:0000256" key="8">
    <source>
        <dbReference type="SAM" id="MobiDB-lite"/>
    </source>
</evidence>
<feature type="compositionally biased region" description="Polar residues" evidence="8">
    <location>
        <begin position="593"/>
        <end position="609"/>
    </location>
</feature>
<name>A0A1J9PQM8_9EURO</name>
<dbReference type="SUPFAM" id="SSF81631">
    <property type="entry name" value="PAP/OAS1 substrate-binding domain"/>
    <property type="match status" value="1"/>
</dbReference>
<keyword evidence="12" id="KW-1185">Reference proteome</keyword>
<feature type="region of interest" description="Disordered" evidence="8">
    <location>
        <begin position="462"/>
        <end position="527"/>
    </location>
</feature>
<dbReference type="Gene3D" id="1.10.1410.10">
    <property type="match status" value="1"/>
</dbReference>
<dbReference type="STRING" id="1447872.A0A1J9PQM8"/>
<dbReference type="EMBL" id="LGRN01000026">
    <property type="protein sequence ID" value="OJD18768.1"/>
    <property type="molecule type" value="Genomic_DNA"/>
</dbReference>
<evidence type="ECO:0000313" key="12">
    <source>
        <dbReference type="Proteomes" id="UP000182235"/>
    </source>
</evidence>
<comment type="cofactor">
    <cofactor evidence="1">
        <name>Mn(2+)</name>
        <dbReference type="ChEBI" id="CHEBI:29035"/>
    </cofactor>
</comment>
<gene>
    <name evidence="11" type="ORF">AJ78_01239</name>
</gene>
<evidence type="ECO:0000256" key="6">
    <source>
        <dbReference type="ARBA" id="ARBA00022723"/>
    </source>
</evidence>
<dbReference type="OrthoDB" id="2274644at2759"/>
<feature type="compositionally biased region" description="Polar residues" evidence="8">
    <location>
        <begin position="977"/>
        <end position="987"/>
    </location>
</feature>
<evidence type="ECO:0000256" key="3">
    <source>
        <dbReference type="ARBA" id="ARBA00008593"/>
    </source>
</evidence>
<evidence type="ECO:0000313" key="11">
    <source>
        <dbReference type="EMBL" id="OJD18768.1"/>
    </source>
</evidence>
<keyword evidence="5" id="KW-0808">Transferase</keyword>
<feature type="region of interest" description="Disordered" evidence="8">
    <location>
        <begin position="636"/>
        <end position="724"/>
    </location>
</feature>
<comment type="cofactor">
    <cofactor evidence="2">
        <name>Mg(2+)</name>
        <dbReference type="ChEBI" id="CHEBI:18420"/>
    </cofactor>
</comment>
<evidence type="ECO:0000256" key="4">
    <source>
        <dbReference type="ARBA" id="ARBA00012388"/>
    </source>
</evidence>
<feature type="region of interest" description="Disordered" evidence="8">
    <location>
        <begin position="34"/>
        <end position="101"/>
    </location>
</feature>
<dbReference type="Proteomes" id="UP000182235">
    <property type="component" value="Unassembled WGS sequence"/>
</dbReference>
<dbReference type="Pfam" id="PF22600">
    <property type="entry name" value="MTPAP-like_central"/>
    <property type="match status" value="1"/>
</dbReference>
<feature type="compositionally biased region" description="Low complexity" evidence="8">
    <location>
        <begin position="501"/>
        <end position="525"/>
    </location>
</feature>
<feature type="region of interest" description="Disordered" evidence="8">
    <location>
        <begin position="967"/>
        <end position="1117"/>
    </location>
</feature>
<keyword evidence="7" id="KW-0460">Magnesium</keyword>
<dbReference type="GO" id="GO:1990817">
    <property type="term" value="F:poly(A) RNA polymerase activity"/>
    <property type="evidence" value="ECO:0007669"/>
    <property type="project" value="UniProtKB-EC"/>
</dbReference>
<dbReference type="GO" id="GO:0031123">
    <property type="term" value="P:RNA 3'-end processing"/>
    <property type="evidence" value="ECO:0007669"/>
    <property type="project" value="TreeGrafter"/>
</dbReference>
<feature type="compositionally biased region" description="Basic and acidic residues" evidence="8">
    <location>
        <begin position="1025"/>
        <end position="1048"/>
    </location>
</feature>
<feature type="compositionally biased region" description="Basic and acidic residues" evidence="8">
    <location>
        <begin position="894"/>
        <end position="903"/>
    </location>
</feature>
<evidence type="ECO:0000259" key="9">
    <source>
        <dbReference type="Pfam" id="PF03828"/>
    </source>
</evidence>
<evidence type="ECO:0000256" key="1">
    <source>
        <dbReference type="ARBA" id="ARBA00001936"/>
    </source>
</evidence>
<feature type="domain" description="PAP-associated" evidence="9">
    <location>
        <begin position="365"/>
        <end position="420"/>
    </location>
</feature>
<feature type="compositionally biased region" description="Polar residues" evidence="8">
    <location>
        <begin position="1"/>
        <end position="14"/>
    </location>
</feature>
<evidence type="ECO:0000256" key="5">
    <source>
        <dbReference type="ARBA" id="ARBA00022679"/>
    </source>
</evidence>
<dbReference type="GO" id="GO:0010605">
    <property type="term" value="P:negative regulation of macromolecule metabolic process"/>
    <property type="evidence" value="ECO:0007669"/>
    <property type="project" value="UniProtKB-ARBA"/>
</dbReference>
<feature type="domain" description="Poly(A) RNA polymerase mitochondrial-like central palm" evidence="10">
    <location>
        <begin position="144"/>
        <end position="275"/>
    </location>
</feature>
<comment type="similarity">
    <text evidence="3">Belongs to the DNA polymerase type-B-like family.</text>
</comment>
<evidence type="ECO:0000256" key="7">
    <source>
        <dbReference type="ARBA" id="ARBA00022842"/>
    </source>
</evidence>
<feature type="compositionally biased region" description="Polar residues" evidence="8">
    <location>
        <begin position="46"/>
        <end position="60"/>
    </location>
</feature>
<comment type="caution">
    <text evidence="11">The sequence shown here is derived from an EMBL/GenBank/DDBJ whole genome shotgun (WGS) entry which is preliminary data.</text>
</comment>
<dbReference type="AlphaFoldDB" id="A0A1J9PQM8"/>